<evidence type="ECO:0000256" key="3">
    <source>
        <dbReference type="ARBA" id="ARBA00023125"/>
    </source>
</evidence>
<reference evidence="6" key="1">
    <citation type="submission" date="2017-05" db="EMBL/GenBank/DDBJ databases">
        <title>Complete and WGS of Bordetella genogroups.</title>
        <authorList>
            <person name="Spilker T."/>
            <person name="Lipuma J."/>
        </authorList>
    </citation>
    <scope>NUCLEOTIDE SEQUENCE</scope>
    <source>
        <strain evidence="6">AU21707</strain>
    </source>
</reference>
<dbReference type="InterPro" id="IPR000847">
    <property type="entry name" value="LysR_HTH_N"/>
</dbReference>
<dbReference type="Gene3D" id="3.40.190.290">
    <property type="match status" value="1"/>
</dbReference>
<dbReference type="Gene3D" id="1.10.10.10">
    <property type="entry name" value="Winged helix-like DNA-binding domain superfamily/Winged helix DNA-binding domain"/>
    <property type="match status" value="1"/>
</dbReference>
<comment type="similarity">
    <text evidence="1">Belongs to the LysR transcriptional regulatory family.</text>
</comment>
<dbReference type="EMBL" id="NEVJ01000001">
    <property type="protein sequence ID" value="OZI26642.1"/>
    <property type="molecule type" value="Genomic_DNA"/>
</dbReference>
<dbReference type="RefSeq" id="WP_094845736.1">
    <property type="nucleotide sequence ID" value="NZ_NEVJ01000001.1"/>
</dbReference>
<dbReference type="GO" id="GO:0005829">
    <property type="term" value="C:cytosol"/>
    <property type="evidence" value="ECO:0007669"/>
    <property type="project" value="TreeGrafter"/>
</dbReference>
<evidence type="ECO:0000256" key="2">
    <source>
        <dbReference type="ARBA" id="ARBA00023015"/>
    </source>
</evidence>
<dbReference type="InterPro" id="IPR005119">
    <property type="entry name" value="LysR_subst-bd"/>
</dbReference>
<evidence type="ECO:0000313" key="7">
    <source>
        <dbReference type="Proteomes" id="UP000216857"/>
    </source>
</evidence>
<keyword evidence="3" id="KW-0238">DNA-binding</keyword>
<dbReference type="FunFam" id="1.10.10.10:FF:000001">
    <property type="entry name" value="LysR family transcriptional regulator"/>
    <property type="match status" value="1"/>
</dbReference>
<evidence type="ECO:0000259" key="5">
    <source>
        <dbReference type="PROSITE" id="PS50931"/>
    </source>
</evidence>
<dbReference type="PROSITE" id="PS50931">
    <property type="entry name" value="HTH_LYSR"/>
    <property type="match status" value="1"/>
</dbReference>
<dbReference type="AlphaFoldDB" id="A0A261RPN6"/>
<evidence type="ECO:0000256" key="1">
    <source>
        <dbReference type="ARBA" id="ARBA00009437"/>
    </source>
</evidence>
<keyword evidence="2" id="KW-0805">Transcription regulation</keyword>
<name>A0A261RPN6_9BORD</name>
<gene>
    <name evidence="6" type="ORF">CAL26_04785</name>
</gene>
<protein>
    <recommendedName>
        <fullName evidence="5">HTH lysR-type domain-containing protein</fullName>
    </recommendedName>
</protein>
<dbReference type="SUPFAM" id="SSF53850">
    <property type="entry name" value="Periplasmic binding protein-like II"/>
    <property type="match status" value="1"/>
</dbReference>
<dbReference type="Pfam" id="PF00126">
    <property type="entry name" value="HTH_1"/>
    <property type="match status" value="1"/>
</dbReference>
<organism evidence="6 7">
    <name type="scientific">Bordetella genomosp. 9</name>
    <dbReference type="NCBI Taxonomy" id="1416803"/>
    <lineage>
        <taxon>Bacteria</taxon>
        <taxon>Pseudomonadati</taxon>
        <taxon>Pseudomonadota</taxon>
        <taxon>Betaproteobacteria</taxon>
        <taxon>Burkholderiales</taxon>
        <taxon>Alcaligenaceae</taxon>
        <taxon>Bordetella</taxon>
    </lineage>
</organism>
<dbReference type="InterPro" id="IPR050950">
    <property type="entry name" value="HTH-type_LysR_regulators"/>
</dbReference>
<feature type="domain" description="HTH lysR-type" evidence="5">
    <location>
        <begin position="1"/>
        <end position="59"/>
    </location>
</feature>
<dbReference type="InterPro" id="IPR036390">
    <property type="entry name" value="WH_DNA-bd_sf"/>
</dbReference>
<dbReference type="Proteomes" id="UP000216857">
    <property type="component" value="Unassembled WGS sequence"/>
</dbReference>
<evidence type="ECO:0000313" key="6">
    <source>
        <dbReference type="EMBL" id="OZI26642.1"/>
    </source>
</evidence>
<dbReference type="GO" id="GO:0003677">
    <property type="term" value="F:DNA binding"/>
    <property type="evidence" value="ECO:0007669"/>
    <property type="project" value="UniProtKB-KW"/>
</dbReference>
<accession>A0A261RPN6</accession>
<keyword evidence="4" id="KW-0804">Transcription</keyword>
<dbReference type="PANTHER" id="PTHR30419:SF8">
    <property type="entry name" value="NITROGEN ASSIMILATION TRANSCRIPTIONAL ACTIVATOR-RELATED"/>
    <property type="match status" value="1"/>
</dbReference>
<keyword evidence="7" id="KW-1185">Reference proteome</keyword>
<dbReference type="OrthoDB" id="8594260at2"/>
<comment type="caution">
    <text evidence="6">The sequence shown here is derived from an EMBL/GenBank/DDBJ whole genome shotgun (WGS) entry which is preliminary data.</text>
</comment>
<proteinExistence type="inferred from homology"/>
<dbReference type="SUPFAM" id="SSF46785">
    <property type="entry name" value="Winged helix' DNA-binding domain"/>
    <property type="match status" value="1"/>
</dbReference>
<dbReference type="Pfam" id="PF03466">
    <property type="entry name" value="LysR_substrate"/>
    <property type="match status" value="1"/>
</dbReference>
<dbReference type="InterPro" id="IPR036388">
    <property type="entry name" value="WH-like_DNA-bd_sf"/>
</dbReference>
<sequence>MQQLKLLESFVAVARSKSIREAAEATHLTSSALNRRILDLEAELGAPLFDRHARGIRLTSAGEVYLAYAVRALRDAEAVHSQIDDLRGLRRGNVNLAVIAVAANDRLTEIIAKFQQQYPKIAFSVHVAGADEVVASVLENQADLGISFNLSAERDFYEIAERRYVMCAVVRRDHPSASKGGISIAECTNYPIAMADRSWGGRKLLDEYLNRTGFRLTPQLVSNSYETLTSFVKRTNGVCFQIRPEKEYDNADDGLAAVPVAEMARYARPVVLGSLRGRLLPVAAALFGETLKRDFFA</sequence>
<evidence type="ECO:0000256" key="4">
    <source>
        <dbReference type="ARBA" id="ARBA00023163"/>
    </source>
</evidence>
<dbReference type="GO" id="GO:0003700">
    <property type="term" value="F:DNA-binding transcription factor activity"/>
    <property type="evidence" value="ECO:0007669"/>
    <property type="project" value="InterPro"/>
</dbReference>
<dbReference type="PANTHER" id="PTHR30419">
    <property type="entry name" value="HTH-TYPE TRANSCRIPTIONAL REGULATOR YBHD"/>
    <property type="match status" value="1"/>
</dbReference>